<evidence type="ECO:0000259" key="2">
    <source>
        <dbReference type="Pfam" id="PF02541"/>
    </source>
</evidence>
<dbReference type="Pfam" id="PF02541">
    <property type="entry name" value="Ppx-GppA"/>
    <property type="match status" value="1"/>
</dbReference>
<evidence type="ECO:0000313" key="5">
    <source>
        <dbReference type="Proteomes" id="UP000325218"/>
    </source>
</evidence>
<sequence length="515" mass="56401">MTNNLARTGIIDIGSNSIRLAIYEATPEGAYRLVNENKESARLSGKINREGILEEHAILGIVPVLSQFREICEVYGCRTVRVAATAAIRNAANSVRIAERLKAETGLEIEILTGEQEAYFGFIGVAAGMETKDGFIIDIGGGSTEITLFRDRQLQHSVSLPIGAVNAQLKYGGPDPWGQADTARLQQEIERLLSEHKWLAEHPGLELIGLGGTIRTLGKLDQRRRKYPVRLAHHYRLDAESLAYYADLLPYLPLEKRKALDGLPKSRADIIVPGMILLQTVFRHTGAACCVVSGTGLREGLLMDTLGIGVPEPAEVLARQAYGLLAFHAGAPLGHFRQVSRFAERLSAVMEAGGPAPEKAAETRRLLFASSMLYKIGGAIRYHQYDKHTSYWLLHAPLGALSHREAVLCAAIVDCAAGGGKKGIDGELERLLEEGDPERIRELGSLLEIAIALDASETQSVEIKEARLQDGALLLRLKCRSRAYLETSRLEGAAKSFKKAWKLRLEWELIPSSTC</sequence>
<dbReference type="EMBL" id="VSDO01000002">
    <property type="protein sequence ID" value="TYA12712.1"/>
    <property type="molecule type" value="Genomic_DNA"/>
</dbReference>
<dbReference type="Gene3D" id="3.30.420.150">
    <property type="entry name" value="Exopolyphosphatase. Domain 2"/>
    <property type="match status" value="1"/>
</dbReference>
<evidence type="ECO:0000313" key="4">
    <source>
        <dbReference type="EMBL" id="TYA12712.1"/>
    </source>
</evidence>
<dbReference type="Gene3D" id="1.10.3210.10">
    <property type="entry name" value="Hypothetical protein af1432"/>
    <property type="match status" value="1"/>
</dbReference>
<dbReference type="InterPro" id="IPR048950">
    <property type="entry name" value="Ppx_GppA_C"/>
</dbReference>
<dbReference type="GO" id="GO:0006357">
    <property type="term" value="P:regulation of transcription by RNA polymerase II"/>
    <property type="evidence" value="ECO:0007669"/>
    <property type="project" value="TreeGrafter"/>
</dbReference>
<dbReference type="SUPFAM" id="SSF53067">
    <property type="entry name" value="Actin-like ATPase domain"/>
    <property type="match status" value="2"/>
</dbReference>
<dbReference type="Proteomes" id="UP000325218">
    <property type="component" value="Unassembled WGS sequence"/>
</dbReference>
<proteinExistence type="inferred from homology"/>
<dbReference type="Pfam" id="PF21447">
    <property type="entry name" value="Ppx-GppA_III"/>
    <property type="match status" value="1"/>
</dbReference>
<dbReference type="CDD" id="cd24052">
    <property type="entry name" value="ASKHA_NBD_HpPPX-GppA-like"/>
    <property type="match status" value="1"/>
</dbReference>
<feature type="domain" description="Ppx/GppA phosphatase N-terminal" evidence="2">
    <location>
        <begin position="29"/>
        <end position="306"/>
    </location>
</feature>
<evidence type="ECO:0000256" key="1">
    <source>
        <dbReference type="ARBA" id="ARBA00007125"/>
    </source>
</evidence>
<keyword evidence="5" id="KW-1185">Reference proteome</keyword>
<comment type="caution">
    <text evidence="4">The sequence shown here is derived from an EMBL/GenBank/DDBJ whole genome shotgun (WGS) entry which is preliminary data.</text>
</comment>
<dbReference type="PANTHER" id="PTHR30005:SF0">
    <property type="entry name" value="RETROGRADE REGULATION PROTEIN 2"/>
    <property type="match status" value="1"/>
</dbReference>
<organism evidence="4 5">
    <name type="scientific">Paenibacillus faecis</name>
    <dbReference type="NCBI Taxonomy" id="862114"/>
    <lineage>
        <taxon>Bacteria</taxon>
        <taxon>Bacillati</taxon>
        <taxon>Bacillota</taxon>
        <taxon>Bacilli</taxon>
        <taxon>Bacillales</taxon>
        <taxon>Paenibacillaceae</taxon>
        <taxon>Paenibacillus</taxon>
    </lineage>
</organism>
<protein>
    <submittedName>
        <fullName evidence="4">Ppx/GppA family phosphatase</fullName>
    </submittedName>
</protein>
<feature type="domain" description="Ppx/GppA phosphatase C-terminal" evidence="3">
    <location>
        <begin position="337"/>
        <end position="491"/>
    </location>
</feature>
<accession>A0A5D0CSC5</accession>
<evidence type="ECO:0000259" key="3">
    <source>
        <dbReference type="Pfam" id="PF21447"/>
    </source>
</evidence>
<gene>
    <name evidence="4" type="ORF">FRY98_08340</name>
</gene>
<dbReference type="InterPro" id="IPR050273">
    <property type="entry name" value="GppA/Ppx_hydrolase"/>
</dbReference>
<dbReference type="RefSeq" id="WP_148451314.1">
    <property type="nucleotide sequence ID" value="NZ_VSDO01000002.1"/>
</dbReference>
<dbReference type="Gene3D" id="3.30.420.40">
    <property type="match status" value="1"/>
</dbReference>
<dbReference type="SUPFAM" id="SSF109604">
    <property type="entry name" value="HD-domain/PDEase-like"/>
    <property type="match status" value="1"/>
</dbReference>
<dbReference type="PANTHER" id="PTHR30005">
    <property type="entry name" value="EXOPOLYPHOSPHATASE"/>
    <property type="match status" value="1"/>
</dbReference>
<dbReference type="AlphaFoldDB" id="A0A5D0CSC5"/>
<comment type="similarity">
    <text evidence="1">Belongs to the GppA/Ppx family.</text>
</comment>
<reference evidence="4 5" key="1">
    <citation type="submission" date="2019-08" db="EMBL/GenBank/DDBJ databases">
        <title>Genome sequencing of Paenibacillus faecis DSM 23593(T).</title>
        <authorList>
            <person name="Kook J.-K."/>
            <person name="Park S.-N."/>
            <person name="Lim Y.K."/>
        </authorList>
    </citation>
    <scope>NUCLEOTIDE SEQUENCE [LARGE SCALE GENOMIC DNA]</scope>
    <source>
        <strain evidence="4 5">DSM 23593</strain>
    </source>
</reference>
<name>A0A5D0CSC5_9BACL</name>
<dbReference type="InterPro" id="IPR003695">
    <property type="entry name" value="Ppx_GppA_N"/>
</dbReference>
<dbReference type="InterPro" id="IPR043129">
    <property type="entry name" value="ATPase_NBD"/>
</dbReference>
<dbReference type="OrthoDB" id="9807195at2"/>